<dbReference type="CDD" id="cd04301">
    <property type="entry name" value="NAT_SF"/>
    <property type="match status" value="1"/>
</dbReference>
<protein>
    <recommendedName>
        <fullName evidence="3">N-acetyltransferase domain-containing protein</fullName>
    </recommendedName>
</protein>
<proteinExistence type="predicted"/>
<sequence>MRSGHVRGGGSPAGVGGFQDDPAAAAADLLDVGLHVAGDLQTEDAGLAAWWSPEAVERGISEGITLVALDGERVVGMAGLGREADFWVLWKLSVLPEYQGRGVGQALLDGAIAVLPDGSTQLLLDVLVTNEAAITFYRKHGFGAQARTPDRDLGAEVMWMSRDL</sequence>
<accession>A0ABP4QLY9</accession>
<evidence type="ECO:0000313" key="5">
    <source>
        <dbReference type="Proteomes" id="UP001500393"/>
    </source>
</evidence>
<dbReference type="Gene3D" id="3.40.630.30">
    <property type="match status" value="1"/>
</dbReference>
<keyword evidence="2" id="KW-0012">Acyltransferase</keyword>
<feature type="domain" description="N-acetyltransferase" evidence="3">
    <location>
        <begin position="27"/>
        <end position="164"/>
    </location>
</feature>
<dbReference type="SUPFAM" id="SSF55729">
    <property type="entry name" value="Acyl-CoA N-acyltransferases (Nat)"/>
    <property type="match status" value="1"/>
</dbReference>
<dbReference type="InterPro" id="IPR000182">
    <property type="entry name" value="GNAT_dom"/>
</dbReference>
<gene>
    <name evidence="4" type="ORF">GCM10009789_79620</name>
</gene>
<comment type="caution">
    <text evidence="4">The sequence shown here is derived from an EMBL/GenBank/DDBJ whole genome shotgun (WGS) entry which is preliminary data.</text>
</comment>
<dbReference type="RefSeq" id="WP_344221937.1">
    <property type="nucleotide sequence ID" value="NZ_BAAAOS010000063.1"/>
</dbReference>
<dbReference type="PANTHER" id="PTHR43877:SF1">
    <property type="entry name" value="ACETYLTRANSFERASE"/>
    <property type="match status" value="1"/>
</dbReference>
<keyword evidence="1" id="KW-0808">Transferase</keyword>
<dbReference type="Proteomes" id="UP001500393">
    <property type="component" value="Unassembled WGS sequence"/>
</dbReference>
<dbReference type="PROSITE" id="PS51186">
    <property type="entry name" value="GNAT"/>
    <property type="match status" value="1"/>
</dbReference>
<name>A0ABP4QLY9_9ACTN</name>
<dbReference type="InterPro" id="IPR050832">
    <property type="entry name" value="Bact_Acetyltransf"/>
</dbReference>
<dbReference type="InterPro" id="IPR016181">
    <property type="entry name" value="Acyl_CoA_acyltransferase"/>
</dbReference>
<dbReference type="Pfam" id="PF00583">
    <property type="entry name" value="Acetyltransf_1"/>
    <property type="match status" value="1"/>
</dbReference>
<reference evidence="5" key="1">
    <citation type="journal article" date="2019" name="Int. J. Syst. Evol. Microbiol.">
        <title>The Global Catalogue of Microorganisms (GCM) 10K type strain sequencing project: providing services to taxonomists for standard genome sequencing and annotation.</title>
        <authorList>
            <consortium name="The Broad Institute Genomics Platform"/>
            <consortium name="The Broad Institute Genome Sequencing Center for Infectious Disease"/>
            <person name="Wu L."/>
            <person name="Ma J."/>
        </authorList>
    </citation>
    <scope>NUCLEOTIDE SEQUENCE [LARGE SCALE GENOMIC DNA]</scope>
    <source>
        <strain evidence="5">JCM 14969</strain>
    </source>
</reference>
<evidence type="ECO:0000256" key="2">
    <source>
        <dbReference type="ARBA" id="ARBA00023315"/>
    </source>
</evidence>
<evidence type="ECO:0000259" key="3">
    <source>
        <dbReference type="PROSITE" id="PS51186"/>
    </source>
</evidence>
<dbReference type="EMBL" id="BAAAOS010000063">
    <property type="protein sequence ID" value="GAA1613457.1"/>
    <property type="molecule type" value="Genomic_DNA"/>
</dbReference>
<evidence type="ECO:0000256" key="1">
    <source>
        <dbReference type="ARBA" id="ARBA00022679"/>
    </source>
</evidence>
<dbReference type="PANTHER" id="PTHR43877">
    <property type="entry name" value="AMINOALKYLPHOSPHONATE N-ACETYLTRANSFERASE-RELATED-RELATED"/>
    <property type="match status" value="1"/>
</dbReference>
<organism evidence="4 5">
    <name type="scientific">Kribbella sancticallisti</name>
    <dbReference type="NCBI Taxonomy" id="460087"/>
    <lineage>
        <taxon>Bacteria</taxon>
        <taxon>Bacillati</taxon>
        <taxon>Actinomycetota</taxon>
        <taxon>Actinomycetes</taxon>
        <taxon>Propionibacteriales</taxon>
        <taxon>Kribbellaceae</taxon>
        <taxon>Kribbella</taxon>
    </lineage>
</organism>
<keyword evidence="5" id="KW-1185">Reference proteome</keyword>
<evidence type="ECO:0000313" key="4">
    <source>
        <dbReference type="EMBL" id="GAA1613457.1"/>
    </source>
</evidence>